<dbReference type="EMBL" id="JAHRIP010021422">
    <property type="protein sequence ID" value="MEQ2288744.1"/>
    <property type="molecule type" value="Genomic_DNA"/>
</dbReference>
<evidence type="ECO:0000313" key="1">
    <source>
        <dbReference type="EMBL" id="MEQ2288744.1"/>
    </source>
</evidence>
<gene>
    <name evidence="1" type="ORF">AMECASPLE_025994</name>
</gene>
<keyword evidence="2" id="KW-1185">Reference proteome</keyword>
<comment type="caution">
    <text evidence="1">The sequence shown here is derived from an EMBL/GenBank/DDBJ whole genome shotgun (WGS) entry which is preliminary data.</text>
</comment>
<accession>A0ABV0Y4N0</accession>
<reference evidence="1 2" key="1">
    <citation type="submission" date="2021-06" db="EMBL/GenBank/DDBJ databases">
        <authorList>
            <person name="Palmer J.M."/>
        </authorList>
    </citation>
    <scope>NUCLEOTIDE SEQUENCE [LARGE SCALE GENOMIC DNA]</scope>
    <source>
        <strain evidence="1 2">AS_MEX2019</strain>
        <tissue evidence="1">Muscle</tissue>
    </source>
</reference>
<evidence type="ECO:0000313" key="2">
    <source>
        <dbReference type="Proteomes" id="UP001469553"/>
    </source>
</evidence>
<name>A0ABV0Y4N0_9TELE</name>
<protein>
    <submittedName>
        <fullName evidence="1">Uncharacterized protein</fullName>
    </submittedName>
</protein>
<sequence>MVRENPGTTSYLETYNFRFNLNFQLPTQTSQMSSGFMVRNDNYFKKFVQSSGLSIHCFLLIRDIVTGCKRSRKEPKISSSKRYSPVDSQEIQGVSQAIMDVKFSL</sequence>
<proteinExistence type="predicted"/>
<dbReference type="Proteomes" id="UP001469553">
    <property type="component" value="Unassembled WGS sequence"/>
</dbReference>
<organism evidence="1 2">
    <name type="scientific">Ameca splendens</name>
    <dbReference type="NCBI Taxonomy" id="208324"/>
    <lineage>
        <taxon>Eukaryota</taxon>
        <taxon>Metazoa</taxon>
        <taxon>Chordata</taxon>
        <taxon>Craniata</taxon>
        <taxon>Vertebrata</taxon>
        <taxon>Euteleostomi</taxon>
        <taxon>Actinopterygii</taxon>
        <taxon>Neopterygii</taxon>
        <taxon>Teleostei</taxon>
        <taxon>Neoteleostei</taxon>
        <taxon>Acanthomorphata</taxon>
        <taxon>Ovalentaria</taxon>
        <taxon>Atherinomorphae</taxon>
        <taxon>Cyprinodontiformes</taxon>
        <taxon>Goodeidae</taxon>
        <taxon>Ameca</taxon>
    </lineage>
</organism>